<dbReference type="OrthoDB" id="382318at2157"/>
<name>A0A2S2KRC9_9ARCH</name>
<evidence type="ECO:0000313" key="3">
    <source>
        <dbReference type="Proteomes" id="UP000245829"/>
    </source>
</evidence>
<keyword evidence="3" id="KW-1185">Reference proteome</keyword>
<feature type="transmembrane region" description="Helical" evidence="1">
    <location>
        <begin position="21"/>
        <end position="40"/>
    </location>
</feature>
<dbReference type="RefSeq" id="WP_109876828.1">
    <property type="nucleotide sequence ID" value="NZ_AP026695.1"/>
</dbReference>
<keyword evidence="1" id="KW-0812">Transmembrane</keyword>
<organism evidence="2 3">
    <name type="scientific">Nitrosopumilus zosterae</name>
    <dbReference type="NCBI Taxonomy" id="718286"/>
    <lineage>
        <taxon>Archaea</taxon>
        <taxon>Nitrososphaerota</taxon>
        <taxon>Nitrososphaeria</taxon>
        <taxon>Nitrosopumilales</taxon>
        <taxon>Nitrosopumilaceae</taxon>
        <taxon>Nitrosopumilus</taxon>
    </lineage>
</organism>
<gene>
    <name evidence="2" type="ORF">NZNM25_10070</name>
</gene>
<dbReference type="GeneID" id="76208661"/>
<dbReference type="AlphaFoldDB" id="A0A2S2KRC9"/>
<proteinExistence type="predicted"/>
<evidence type="ECO:0000313" key="2">
    <source>
        <dbReference type="EMBL" id="GBH34216.1"/>
    </source>
</evidence>
<protein>
    <submittedName>
        <fullName evidence="2">Uncharacterized protein</fullName>
    </submittedName>
</protein>
<dbReference type="EMBL" id="BGKI01000004">
    <property type="protein sequence ID" value="GBH34216.1"/>
    <property type="molecule type" value="Genomic_DNA"/>
</dbReference>
<sequence>MRYWKIILIKLRGGVFEITKTVLAVAVMVVLIAGVIAPAFQDVHAYTQKAKFSSEKLKAKSYGIKTKDKVSFDEKETKHNSFGEIKKQDVKNYKKIMAEYSAKKILKNLYNLG</sequence>
<keyword evidence="1" id="KW-1133">Transmembrane helix</keyword>
<keyword evidence="1" id="KW-0472">Membrane</keyword>
<reference evidence="2 3" key="1">
    <citation type="submission" date="2018-05" db="EMBL/GenBank/DDBJ databases">
        <title>genome sequencing of Nitrosopumilus sp. NM25.</title>
        <authorList>
            <person name="Mori K."/>
            <person name="Nakagawa T."/>
        </authorList>
    </citation>
    <scope>NUCLEOTIDE SEQUENCE [LARGE SCALE GENOMIC DNA]</scope>
    <source>
        <strain evidence="2 3">NM25</strain>
    </source>
</reference>
<comment type="caution">
    <text evidence="2">The sequence shown here is derived from an EMBL/GenBank/DDBJ whole genome shotgun (WGS) entry which is preliminary data.</text>
</comment>
<evidence type="ECO:0000256" key="1">
    <source>
        <dbReference type="SAM" id="Phobius"/>
    </source>
</evidence>
<accession>A0A2S2KRC9</accession>
<dbReference type="Proteomes" id="UP000245829">
    <property type="component" value="Unassembled WGS sequence"/>
</dbReference>